<dbReference type="OrthoDB" id="9804686at2"/>
<dbReference type="EMBL" id="CP001678">
    <property type="protein sequence ID" value="ACT60500.1"/>
    <property type="molecule type" value="Genomic_DNA"/>
</dbReference>
<gene>
    <name evidence="2" type="ordered locus">Hbal_2827</name>
</gene>
<dbReference type="eggNOG" id="COG2755">
    <property type="taxonomic scope" value="Bacteria"/>
</dbReference>
<keyword evidence="2" id="KW-0456">Lyase</keyword>
<evidence type="ECO:0000256" key="1">
    <source>
        <dbReference type="SAM" id="SignalP"/>
    </source>
</evidence>
<dbReference type="InterPro" id="IPR012669">
    <property type="entry name" value="Pectate_lyase"/>
</dbReference>
<feature type="signal peptide" evidence="1">
    <location>
        <begin position="1"/>
        <end position="31"/>
    </location>
</feature>
<organism evidence="2 3">
    <name type="scientific">Hirschia baltica (strain ATCC 49814 / DSM 5838 / IFAM 1418)</name>
    <dbReference type="NCBI Taxonomy" id="582402"/>
    <lineage>
        <taxon>Bacteria</taxon>
        <taxon>Pseudomonadati</taxon>
        <taxon>Pseudomonadota</taxon>
        <taxon>Alphaproteobacteria</taxon>
        <taxon>Hyphomonadales</taxon>
        <taxon>Hyphomonadaceae</taxon>
        <taxon>Hirschia</taxon>
    </lineage>
</organism>
<dbReference type="GO" id="GO:0016829">
    <property type="term" value="F:lyase activity"/>
    <property type="evidence" value="ECO:0007669"/>
    <property type="project" value="UniProtKB-KW"/>
</dbReference>
<name>C6XQW9_HIRBI</name>
<keyword evidence="1" id="KW-0732">Signal</keyword>
<dbReference type="AlphaFoldDB" id="C6XQW9"/>
<dbReference type="NCBIfam" id="TIGR02474">
    <property type="entry name" value="pec_lyase"/>
    <property type="match status" value="1"/>
</dbReference>
<dbReference type="KEGG" id="hba:Hbal_2827"/>
<dbReference type="CAZy" id="PL10">
    <property type="family name" value="Polysaccharide Lyase Family 10"/>
</dbReference>
<evidence type="ECO:0000313" key="3">
    <source>
        <dbReference type="Proteomes" id="UP000002745"/>
    </source>
</evidence>
<dbReference type="PROSITE" id="PS51257">
    <property type="entry name" value="PROKAR_LIPOPROTEIN"/>
    <property type="match status" value="1"/>
</dbReference>
<dbReference type="Proteomes" id="UP000002745">
    <property type="component" value="Chromosome"/>
</dbReference>
<dbReference type="Pfam" id="PF09492">
    <property type="entry name" value="Pec_lyase"/>
    <property type="match status" value="1"/>
</dbReference>
<dbReference type="STRING" id="582402.Hbal_2827"/>
<keyword evidence="3" id="KW-1185">Reference proteome</keyword>
<dbReference type="HOGENOM" id="CLU_053823_0_0_5"/>
<reference evidence="3" key="1">
    <citation type="journal article" date="2011" name="J. Bacteriol.">
        <title>Genome sequences of eight morphologically diverse alphaproteobacteria.</title>
        <authorList>
            <consortium name="US DOE Joint Genome Institute"/>
            <person name="Brown P.J."/>
            <person name="Kysela D.T."/>
            <person name="Buechlein A."/>
            <person name="Hemmerich C."/>
            <person name="Brun Y.V."/>
        </authorList>
    </citation>
    <scope>NUCLEOTIDE SEQUENCE [LARGE SCALE GENOMIC DNA]</scope>
    <source>
        <strain evidence="3">ATCC 49814 / DSM 5838 / IFAM 1418</strain>
    </source>
</reference>
<feature type="chain" id="PRO_5002974136" evidence="1">
    <location>
        <begin position="32"/>
        <end position="398"/>
    </location>
</feature>
<dbReference type="RefSeq" id="WP_015828650.1">
    <property type="nucleotide sequence ID" value="NC_012982.1"/>
</dbReference>
<sequence>MRISYHIKQLPKKFVPLLLTATACLFLNQCAQENTETTPISILEFEDAINHWQSKRGSDYPRHDPKEITLIADNMLIMQRDHGGWKQNQDPLRILDAESTNQYLAEKSDPFASFDNRNIYTQIRYLMSAYEQVNDERHKEAALKGLDYLLSQQIASCGGWPHSNPSSNSYHGHITIADEVFSGPMLLLREISEAQPPFQNLDNATKQRALEARKAGDSCLLSLQIKQNGKRLGWAGQYDPVTLAPAQGRSFELPAMVTQETVDILRYLMTIKEPDTDVIQSIQGGIEWLKQSAIADTKIETIQLETPIEYKYHTANFDRVLVKGDNAGTLWARFYDLSDNTIVLANRDSVRVAKYEDIHQERRTGYSWYGVWPAELLEKEYPAWSCRVLNQSTNDEAC</sequence>
<dbReference type="Gene3D" id="1.50.10.20">
    <property type="match status" value="1"/>
</dbReference>
<evidence type="ECO:0000313" key="2">
    <source>
        <dbReference type="EMBL" id="ACT60500.1"/>
    </source>
</evidence>
<protein>
    <submittedName>
        <fullName evidence="2">Pectate lyase</fullName>
    </submittedName>
</protein>
<accession>C6XQW9</accession>
<dbReference type="SUPFAM" id="SSF81853">
    <property type="entry name" value="Family 10 polysaccharide lyase"/>
    <property type="match status" value="1"/>
</dbReference>
<proteinExistence type="predicted"/>